<feature type="compositionally biased region" description="Polar residues" evidence="1">
    <location>
        <begin position="81"/>
        <end position="92"/>
    </location>
</feature>
<feature type="compositionally biased region" description="Polar residues" evidence="1">
    <location>
        <begin position="39"/>
        <end position="54"/>
    </location>
</feature>
<feature type="region of interest" description="Disordered" evidence="1">
    <location>
        <begin position="38"/>
        <end position="94"/>
    </location>
</feature>
<evidence type="ECO:0000313" key="3">
    <source>
        <dbReference type="EMBL" id="QOY41192.1"/>
    </source>
</evidence>
<dbReference type="EMBL" id="BX538351">
    <property type="protein sequence ID" value="CAD98596.1"/>
    <property type="molecule type" value="Genomic_DNA"/>
</dbReference>
<dbReference type="Proteomes" id="UP000242991">
    <property type="component" value="Chromosome 6"/>
</dbReference>
<feature type="compositionally biased region" description="Basic and acidic residues" evidence="1">
    <location>
        <begin position="143"/>
        <end position="156"/>
    </location>
</feature>
<feature type="compositionally biased region" description="Polar residues" evidence="1">
    <location>
        <begin position="122"/>
        <end position="137"/>
    </location>
</feature>
<organism evidence="2 4">
    <name type="scientific">Cryptosporidium parvum</name>
    <dbReference type="NCBI Taxonomy" id="5807"/>
    <lineage>
        <taxon>Eukaryota</taxon>
        <taxon>Sar</taxon>
        <taxon>Alveolata</taxon>
        <taxon>Apicomplexa</taxon>
        <taxon>Conoidasida</taxon>
        <taxon>Coccidia</taxon>
        <taxon>Eucoccidiorida</taxon>
        <taxon>Eimeriorina</taxon>
        <taxon>Cryptosporidiidae</taxon>
        <taxon>Cryptosporidium</taxon>
    </lineage>
</organism>
<reference evidence="3 5" key="2">
    <citation type="submission" date="2019-09" db="EMBL/GenBank/DDBJ databases">
        <title>Consistent, comparative and evidence-based genome assembly and annotation for Cryptosporidium parvum, C. hominis and C. tyzzeri.</title>
        <authorList>
            <person name="Baptista R.P."/>
            <person name="Li Y."/>
            <person name="Sateriale A."/>
            <person name="Ansell B."/>
            <person name="Jex A."/>
            <person name="Sanders M."/>
            <person name="Brooks K."/>
            <person name="Tracey A."/>
            <person name="Berriman M."/>
            <person name="Striepen B."/>
            <person name="Cotton J.A."/>
            <person name="Kissinger J.C."/>
        </authorList>
    </citation>
    <scope>NUCLEOTIDE SEQUENCE [LARGE SCALE GENOMIC DNA]</scope>
    <source>
        <strain evidence="3 5">IOWA-ATCC</strain>
    </source>
</reference>
<name>A0A7G2HJV5_CRYPV</name>
<proteinExistence type="predicted"/>
<feature type="compositionally biased region" description="Low complexity" evidence="1">
    <location>
        <begin position="61"/>
        <end position="74"/>
    </location>
</feature>
<feature type="region of interest" description="Disordered" evidence="1">
    <location>
        <begin position="122"/>
        <end position="156"/>
    </location>
</feature>
<dbReference type="EMBL" id="CP044417">
    <property type="protein sequence ID" value="QOY41192.1"/>
    <property type="molecule type" value="Genomic_DNA"/>
</dbReference>
<accession>A0A7G2HJV5</accession>
<reference evidence="2 4" key="1">
    <citation type="journal article" date="2003" name="Genome Res.">
        <title>Integrated mapping, chromosomal sequencing and sequence analysis of Cryptosporidium parvum.</title>
        <authorList>
            <person name="Bankier A.T."/>
            <person name="Spriggs H.F."/>
            <person name="Fartmann B."/>
            <person name="Konfortov B.A."/>
            <person name="Madera M."/>
            <person name="Vogel C."/>
            <person name="Teichmann S.A."/>
            <person name="Ivens A."/>
            <person name="Dear P.H."/>
        </authorList>
    </citation>
    <scope>NUCLEOTIDE SEQUENCE [LARGE SCALE GENOMIC DNA]</scope>
    <source>
        <strain evidence="2">Iowa</strain>
    </source>
</reference>
<dbReference type="AlphaFoldDB" id="A0A7G2HJV5"/>
<sequence length="650" mass="72484">MNKKTYVLGAIGCIILAVGGVLGSETDLYGSDILGSAGEKSSSMFPSNEESASASGEDLAGISSDSEVTSSSGSGIDGSNLDMSKSQSQGDLSASVGGIAPHSDFVGGDASEGLRSSLASSIQPDITVEPSTSQQRSIGFVDKSTDDTSKPEERSSRMEFVITRNAEIAIENLFPSLESANILTVSDISKYPSVELNDEKVLESQLNKKINYYKVELPMTHDTISGLSTSDPRVEIGVKSKFELLVDENQPRMERILRFLGSNPVDLAGQDKFDLATILFSVVAYGECIKRLNGINSALDVVEICTQLSREDVLTIQPEDLPKNVLKEKIELFKLTGTVISIPLPLFTEASNLKWRHVSNSNGIYQVYNSGAIDGFAHFDFLYKKLYDIINTIHYPGFQFIDDVRVDLYYGMKGIRLQLGNGEQSRRVKKNISNIMEFYDDWYKGPKSKRLCSQNYYNSLLAVGPIYDAVREMTKILKSIQDEMVANPSVVEEEFNGIPRQSLFNIHFNERKFFTNNVVPIFTNINDAVKAGNVKPIRSEILRILAILEEIEFNSKEVIKVLQDLNKCIKTSGHNFNYELGYIKRDYYKLVKAVRKIHPRHPFPLPSSPLYIKGKKFGIKNLFRKNAARAKLGYYREINPFNKSEKTSKK</sequence>
<evidence type="ECO:0000313" key="5">
    <source>
        <dbReference type="Proteomes" id="UP000593906"/>
    </source>
</evidence>
<evidence type="ECO:0000313" key="2">
    <source>
        <dbReference type="EMBL" id="CAD98596.1"/>
    </source>
</evidence>
<dbReference type="Proteomes" id="UP000593906">
    <property type="component" value="Chromosome 6"/>
</dbReference>
<gene>
    <name evidence="2" type="ORF">1MB.378</name>
    <name evidence="3" type="ORF">CPATCC_002851</name>
</gene>
<dbReference type="OMA" id="FSNCASK"/>
<evidence type="ECO:0000256" key="1">
    <source>
        <dbReference type="SAM" id="MobiDB-lite"/>
    </source>
</evidence>
<evidence type="ECO:0000313" key="4">
    <source>
        <dbReference type="Proteomes" id="UP000242991"/>
    </source>
</evidence>
<dbReference type="VEuPathDB" id="CryptoDB:CPATCC_0014640"/>
<protein>
    <submittedName>
        <fullName evidence="2">Uncharacterized protein</fullName>
    </submittedName>
</protein>